<dbReference type="Proteomes" id="UP000004994">
    <property type="component" value="Chromosome 12"/>
</dbReference>
<name>A0A3Q7JWX7_SOLLC</name>
<dbReference type="Gramene" id="Solyc12g056355.1.1">
    <property type="protein sequence ID" value="Solyc12g056355.1.1"/>
    <property type="gene ID" value="Solyc12g056355.1"/>
</dbReference>
<keyword evidence="2" id="KW-1185">Reference proteome</keyword>
<evidence type="ECO:0000313" key="2">
    <source>
        <dbReference type="Proteomes" id="UP000004994"/>
    </source>
</evidence>
<reference evidence="1" key="2">
    <citation type="submission" date="2019-01" db="UniProtKB">
        <authorList>
            <consortium name="EnsemblPlants"/>
        </authorList>
    </citation>
    <scope>IDENTIFICATION</scope>
    <source>
        <strain evidence="1">cv. Heinz 1706</strain>
    </source>
</reference>
<protein>
    <submittedName>
        <fullName evidence="1">Uncharacterized protein</fullName>
    </submittedName>
</protein>
<dbReference type="EnsemblPlants" id="Solyc12g056355.1.1">
    <property type="protein sequence ID" value="Solyc12g056355.1.1"/>
    <property type="gene ID" value="Solyc12g056355.1"/>
</dbReference>
<dbReference type="InParanoid" id="A0A3Q7JWX7"/>
<evidence type="ECO:0000313" key="1">
    <source>
        <dbReference type="EnsemblPlants" id="Solyc12g056355.1.1"/>
    </source>
</evidence>
<organism evidence="1">
    <name type="scientific">Solanum lycopersicum</name>
    <name type="common">Tomato</name>
    <name type="synonym">Lycopersicon esculentum</name>
    <dbReference type="NCBI Taxonomy" id="4081"/>
    <lineage>
        <taxon>Eukaryota</taxon>
        <taxon>Viridiplantae</taxon>
        <taxon>Streptophyta</taxon>
        <taxon>Embryophyta</taxon>
        <taxon>Tracheophyta</taxon>
        <taxon>Spermatophyta</taxon>
        <taxon>Magnoliopsida</taxon>
        <taxon>eudicotyledons</taxon>
        <taxon>Gunneridae</taxon>
        <taxon>Pentapetalae</taxon>
        <taxon>asterids</taxon>
        <taxon>lamiids</taxon>
        <taxon>Solanales</taxon>
        <taxon>Solanaceae</taxon>
        <taxon>Solanoideae</taxon>
        <taxon>Solaneae</taxon>
        <taxon>Solanum</taxon>
        <taxon>Solanum subgen. Lycopersicon</taxon>
    </lineage>
</organism>
<accession>A0A3Q7JWX7</accession>
<reference evidence="1" key="1">
    <citation type="journal article" date="2012" name="Nature">
        <title>The tomato genome sequence provides insights into fleshy fruit evolution.</title>
        <authorList>
            <consortium name="Tomato Genome Consortium"/>
        </authorList>
    </citation>
    <scope>NUCLEOTIDE SEQUENCE [LARGE SCALE GENOMIC DNA]</scope>
    <source>
        <strain evidence="1">cv. Heinz 1706</strain>
    </source>
</reference>
<proteinExistence type="predicted"/>
<dbReference type="AlphaFoldDB" id="A0A3Q7JWX7"/>
<sequence>MDRKANWLLHQSHDNWIKIPCQKGATAADCRSDAERCHEYLESKSLYWSFFGCYGNLRIGS</sequence>